<evidence type="ECO:0000256" key="2">
    <source>
        <dbReference type="SAM" id="Phobius"/>
    </source>
</evidence>
<organism evidence="3 4">
    <name type="scientific">Tetradesmus obliquus</name>
    <name type="common">Green alga</name>
    <name type="synonym">Acutodesmus obliquus</name>
    <dbReference type="NCBI Taxonomy" id="3088"/>
    <lineage>
        <taxon>Eukaryota</taxon>
        <taxon>Viridiplantae</taxon>
        <taxon>Chlorophyta</taxon>
        <taxon>core chlorophytes</taxon>
        <taxon>Chlorophyceae</taxon>
        <taxon>CS clade</taxon>
        <taxon>Sphaeropleales</taxon>
        <taxon>Scenedesmaceae</taxon>
        <taxon>Tetradesmus</taxon>
    </lineage>
</organism>
<accession>A0ABY8UAT6</accession>
<evidence type="ECO:0000313" key="4">
    <source>
        <dbReference type="Proteomes" id="UP001244341"/>
    </source>
</evidence>
<protein>
    <submittedName>
        <fullName evidence="3">Uncharacterized protein</fullName>
    </submittedName>
</protein>
<dbReference type="EMBL" id="CP126216">
    <property type="protein sequence ID" value="WIA18420.1"/>
    <property type="molecule type" value="Genomic_DNA"/>
</dbReference>
<evidence type="ECO:0000256" key="1">
    <source>
        <dbReference type="SAM" id="MobiDB-lite"/>
    </source>
</evidence>
<feature type="region of interest" description="Disordered" evidence="1">
    <location>
        <begin position="359"/>
        <end position="389"/>
    </location>
</feature>
<keyword evidence="4" id="KW-1185">Reference proteome</keyword>
<name>A0ABY8UAT6_TETOB</name>
<feature type="transmembrane region" description="Helical" evidence="2">
    <location>
        <begin position="102"/>
        <end position="126"/>
    </location>
</feature>
<keyword evidence="2" id="KW-0812">Transmembrane</keyword>
<feature type="compositionally biased region" description="Polar residues" evidence="1">
    <location>
        <begin position="447"/>
        <end position="460"/>
    </location>
</feature>
<reference evidence="3 4" key="1">
    <citation type="submission" date="2023-05" db="EMBL/GenBank/DDBJ databases">
        <title>A 100% complete, gapless, phased diploid assembly of the Scenedesmus obliquus UTEX 3031 genome.</title>
        <authorList>
            <person name="Biondi T.C."/>
            <person name="Hanschen E.R."/>
            <person name="Kwon T."/>
            <person name="Eng W."/>
            <person name="Kruse C.P.S."/>
            <person name="Koehler S.I."/>
            <person name="Kunde Y."/>
            <person name="Gleasner C.D."/>
            <person name="You Mak K.T."/>
            <person name="Polle J."/>
            <person name="Hovde B.T."/>
            <person name="Starkenburg S.R."/>
        </authorList>
    </citation>
    <scope>NUCLEOTIDE SEQUENCE [LARGE SCALE GENOMIC DNA]</scope>
    <source>
        <strain evidence="3 4">DOE0152z</strain>
    </source>
</reference>
<sequence>MQSRDTSAAGVTGAMDKTTGTIAIGITGDVEAAKQERMRNFKRRAGCCIKVAPWVSAISCIMVGVGLGVWYVYTKRCLGLTQEITQQLFKQPMALVQLLGDVLGWTTLLMVIVVSCLLGITVFVSLMRTYQYSARLPSTSCGAPGKLSYGSYAGFTAILNFGWWLLTIVVALMIAGNLVWLTAAFLFDSALTMGVTPTPDAAVTSAQYYNAARDALDGLRTYSTVVAPKVPAGVASQPDVQSMNANVNGFLAASENVPLTVCPVNCFNMGSFYDTLGLSNSCICSDANMQQLREQADTTWKFLVHVLAALALMGLGCLWQLMNASANFAHARRDMREAPGRNEPAQFLTGDAYAAVHASPYTPNKKATPSGIKRDQDSGRSPDTSMFPATTEFAPAMPEAVPEPAAPVEHMTYNSAYETYQETPMEQATPNRRASSPSPRSNEAEQPSPSSGGRGATFNSTAQRYAAYRLRAAQAAAGKPASEGRKQWMR</sequence>
<evidence type="ECO:0000313" key="3">
    <source>
        <dbReference type="EMBL" id="WIA18420.1"/>
    </source>
</evidence>
<feature type="region of interest" description="Disordered" evidence="1">
    <location>
        <begin position="422"/>
        <end position="460"/>
    </location>
</feature>
<feature type="compositionally biased region" description="Low complexity" evidence="1">
    <location>
        <begin position="430"/>
        <end position="445"/>
    </location>
</feature>
<dbReference type="Proteomes" id="UP001244341">
    <property type="component" value="Chromosome 9b"/>
</dbReference>
<keyword evidence="2" id="KW-0472">Membrane</keyword>
<feature type="transmembrane region" description="Helical" evidence="2">
    <location>
        <begin position="161"/>
        <end position="187"/>
    </location>
</feature>
<keyword evidence="2" id="KW-1133">Transmembrane helix</keyword>
<feature type="transmembrane region" description="Helical" evidence="2">
    <location>
        <begin position="47"/>
        <end position="73"/>
    </location>
</feature>
<gene>
    <name evidence="3" type="ORF">OEZ85_009880</name>
</gene>
<proteinExistence type="predicted"/>